<comment type="caution">
    <text evidence="1">The sequence shown here is derived from an EMBL/GenBank/DDBJ whole genome shotgun (WGS) entry which is preliminary data.</text>
</comment>
<sequence>MNVALCAAFLEEDVWENRLVTAALPQRIEITECNSAGALLKILELKPFSLLIVVLNGVAGLEAVRRLREKAPDVPLLWISDEDYSLFGYQYRVTCFLRRTVSDVQLREAVAGYLKISGKGEEETAK</sequence>
<dbReference type="SUPFAM" id="SSF52172">
    <property type="entry name" value="CheY-like"/>
    <property type="match status" value="1"/>
</dbReference>
<evidence type="ECO:0000313" key="1">
    <source>
        <dbReference type="EMBL" id="MPM14170.1"/>
    </source>
</evidence>
<protein>
    <recommendedName>
        <fullName evidence="2">Response regulatory domain-containing protein</fullName>
    </recommendedName>
</protein>
<dbReference type="EMBL" id="VSSQ01002236">
    <property type="protein sequence ID" value="MPM14170.1"/>
    <property type="molecule type" value="Genomic_DNA"/>
</dbReference>
<name>A0A644XD68_9ZZZZ</name>
<gene>
    <name evidence="1" type="ORF">SDC9_60530</name>
</gene>
<dbReference type="Gene3D" id="3.40.50.2300">
    <property type="match status" value="1"/>
</dbReference>
<evidence type="ECO:0008006" key="2">
    <source>
        <dbReference type="Google" id="ProtNLM"/>
    </source>
</evidence>
<dbReference type="InterPro" id="IPR011006">
    <property type="entry name" value="CheY-like_superfamily"/>
</dbReference>
<organism evidence="1">
    <name type="scientific">bioreactor metagenome</name>
    <dbReference type="NCBI Taxonomy" id="1076179"/>
    <lineage>
        <taxon>unclassified sequences</taxon>
        <taxon>metagenomes</taxon>
        <taxon>ecological metagenomes</taxon>
    </lineage>
</organism>
<accession>A0A644XD68</accession>
<proteinExistence type="predicted"/>
<dbReference type="AlphaFoldDB" id="A0A644XD68"/>
<reference evidence="1" key="1">
    <citation type="submission" date="2019-08" db="EMBL/GenBank/DDBJ databases">
        <authorList>
            <person name="Kucharzyk K."/>
            <person name="Murdoch R.W."/>
            <person name="Higgins S."/>
            <person name="Loffler F."/>
        </authorList>
    </citation>
    <scope>NUCLEOTIDE SEQUENCE</scope>
</reference>